<reference evidence="2 3" key="1">
    <citation type="journal article" date="2005" name="PLoS Biol.">
        <title>The genomes of Oryza sativa: a history of duplications.</title>
        <authorList>
            <person name="Yu J."/>
            <person name="Wang J."/>
            <person name="Lin W."/>
            <person name="Li S."/>
            <person name="Li H."/>
            <person name="Zhou J."/>
            <person name="Ni P."/>
            <person name="Dong W."/>
            <person name="Hu S."/>
            <person name="Zeng C."/>
            <person name="Zhang J."/>
            <person name="Zhang Y."/>
            <person name="Li R."/>
            <person name="Xu Z."/>
            <person name="Li S."/>
            <person name="Li X."/>
            <person name="Zheng H."/>
            <person name="Cong L."/>
            <person name="Lin L."/>
            <person name="Yin J."/>
            <person name="Geng J."/>
            <person name="Li G."/>
            <person name="Shi J."/>
            <person name="Liu J."/>
            <person name="Lv H."/>
            <person name="Li J."/>
            <person name="Wang J."/>
            <person name="Deng Y."/>
            <person name="Ran L."/>
            <person name="Shi X."/>
            <person name="Wang X."/>
            <person name="Wu Q."/>
            <person name="Li C."/>
            <person name="Ren X."/>
            <person name="Wang J."/>
            <person name="Wang X."/>
            <person name="Li D."/>
            <person name="Liu D."/>
            <person name="Zhang X."/>
            <person name="Ji Z."/>
            <person name="Zhao W."/>
            <person name="Sun Y."/>
            <person name="Zhang Z."/>
            <person name="Bao J."/>
            <person name="Han Y."/>
            <person name="Dong L."/>
            <person name="Ji J."/>
            <person name="Chen P."/>
            <person name="Wu S."/>
            <person name="Liu J."/>
            <person name="Xiao Y."/>
            <person name="Bu D."/>
            <person name="Tan J."/>
            <person name="Yang L."/>
            <person name="Ye C."/>
            <person name="Zhang J."/>
            <person name="Xu J."/>
            <person name="Zhou Y."/>
            <person name="Yu Y."/>
            <person name="Zhang B."/>
            <person name="Zhuang S."/>
            <person name="Wei H."/>
            <person name="Liu B."/>
            <person name="Lei M."/>
            <person name="Yu H."/>
            <person name="Li Y."/>
            <person name="Xu H."/>
            <person name="Wei S."/>
            <person name="He X."/>
            <person name="Fang L."/>
            <person name="Zhang Z."/>
            <person name="Zhang Y."/>
            <person name="Huang X."/>
            <person name="Su Z."/>
            <person name="Tong W."/>
            <person name="Li J."/>
            <person name="Tong Z."/>
            <person name="Li S."/>
            <person name="Ye J."/>
            <person name="Wang L."/>
            <person name="Fang L."/>
            <person name="Lei T."/>
            <person name="Chen C."/>
            <person name="Chen H."/>
            <person name="Xu Z."/>
            <person name="Li H."/>
            <person name="Huang H."/>
            <person name="Zhang F."/>
            <person name="Xu H."/>
            <person name="Li N."/>
            <person name="Zhao C."/>
            <person name="Li S."/>
            <person name="Dong L."/>
            <person name="Huang Y."/>
            <person name="Li L."/>
            <person name="Xi Y."/>
            <person name="Qi Q."/>
            <person name="Li W."/>
            <person name="Zhang B."/>
            <person name="Hu W."/>
            <person name="Zhang Y."/>
            <person name="Tian X."/>
            <person name="Jiao Y."/>
            <person name="Liang X."/>
            <person name="Jin J."/>
            <person name="Gao L."/>
            <person name="Zheng W."/>
            <person name="Hao B."/>
            <person name="Liu S."/>
            <person name="Wang W."/>
            <person name="Yuan L."/>
            <person name="Cao M."/>
            <person name="McDermott J."/>
            <person name="Samudrala R."/>
            <person name="Wang J."/>
            <person name="Wong G.K."/>
            <person name="Yang H."/>
        </authorList>
    </citation>
    <scope>NUCLEOTIDE SEQUENCE [LARGE SCALE GENOMIC DNA]</scope>
    <source>
        <strain evidence="3">cv. 93-11</strain>
    </source>
</reference>
<evidence type="ECO:0000313" key="2">
    <source>
        <dbReference type="EMBL" id="EEC84178.1"/>
    </source>
</evidence>
<dbReference type="STRING" id="39946.B8BDE4"/>
<dbReference type="Proteomes" id="UP000007015">
    <property type="component" value="Chromosome 9"/>
</dbReference>
<evidence type="ECO:0000313" key="3">
    <source>
        <dbReference type="Proteomes" id="UP000007015"/>
    </source>
</evidence>
<dbReference type="EMBL" id="CM000134">
    <property type="protein sequence ID" value="EEC84178.1"/>
    <property type="molecule type" value="Genomic_DNA"/>
</dbReference>
<dbReference type="Gramene" id="BGIOSGA030148-TA">
    <property type="protein sequence ID" value="BGIOSGA030148-PA"/>
    <property type="gene ID" value="BGIOSGA030148"/>
</dbReference>
<dbReference type="HOGENOM" id="CLU_1273994_0_0_1"/>
<gene>
    <name evidence="2" type="ORF">OsI_30560</name>
</gene>
<evidence type="ECO:0000256" key="1">
    <source>
        <dbReference type="SAM" id="MobiDB-lite"/>
    </source>
</evidence>
<accession>B8BDE4</accession>
<protein>
    <submittedName>
        <fullName evidence="2">Uncharacterized protein</fullName>
    </submittedName>
</protein>
<dbReference type="AlphaFoldDB" id="B8BDE4"/>
<sequence>MEDTNKNLAQQGDANGNPAHRGLPPRHLIIPYSVAAAMANRPIRLASQARLLSGGGGAVAQQPPTQHAIAAQRRLPSRNPWSRIVRSLLLDGKSYHIIYTSFTSEEVFVPAPPPPLLVSTVGAAHCYHVCVASAPTRVDRVADHRLLSLWLRFWRRELILYCAAHACCSYYHAGACSYYHVGACSSSSCTAHAFSPFYSYAACACSSC</sequence>
<keyword evidence="3" id="KW-1185">Reference proteome</keyword>
<proteinExistence type="predicted"/>
<feature type="region of interest" description="Disordered" evidence="1">
    <location>
        <begin position="1"/>
        <end position="22"/>
    </location>
</feature>
<name>B8BDE4_ORYSI</name>
<organism evidence="2 3">
    <name type="scientific">Oryza sativa subsp. indica</name>
    <name type="common">Rice</name>
    <dbReference type="NCBI Taxonomy" id="39946"/>
    <lineage>
        <taxon>Eukaryota</taxon>
        <taxon>Viridiplantae</taxon>
        <taxon>Streptophyta</taxon>
        <taxon>Embryophyta</taxon>
        <taxon>Tracheophyta</taxon>
        <taxon>Spermatophyta</taxon>
        <taxon>Magnoliopsida</taxon>
        <taxon>Liliopsida</taxon>
        <taxon>Poales</taxon>
        <taxon>Poaceae</taxon>
        <taxon>BOP clade</taxon>
        <taxon>Oryzoideae</taxon>
        <taxon>Oryzeae</taxon>
        <taxon>Oryzinae</taxon>
        <taxon>Oryza</taxon>
        <taxon>Oryza sativa</taxon>
    </lineage>
</organism>
<feature type="compositionally biased region" description="Polar residues" evidence="1">
    <location>
        <begin position="1"/>
        <end position="14"/>
    </location>
</feature>